<sequence>MTGASVPGISQPLITVPASPGLATSQSVKICLATFLPVTTHPVHPSTASSSRQVHPSTTSSSRQVHPGPAAAQLVRGADGLEWSDGHDFQPDIHPFDNSASGVTFAFPVESDGSEIEYFEAYFDEVMGKIAEETNRQHAYLLEHTQEENVLPDSRRNNWYNTTIRELYSFLALIIVMPHSKRHLLNDYWKKYQHLGKVMV</sequence>
<dbReference type="PANTHER" id="PTHR46599:SF3">
    <property type="entry name" value="PIGGYBAC TRANSPOSABLE ELEMENT-DERIVED PROTEIN 4"/>
    <property type="match status" value="1"/>
</dbReference>
<dbReference type="AlphaFoldDB" id="A0AAE1QFC4"/>
<reference evidence="4" key="1">
    <citation type="submission" date="2023-11" db="EMBL/GenBank/DDBJ databases">
        <title>Genome assemblies of two species of porcelain crab, Petrolisthes cinctipes and Petrolisthes manimaculis (Anomura: Porcellanidae).</title>
        <authorList>
            <person name="Angst P."/>
        </authorList>
    </citation>
    <scope>NUCLEOTIDE SEQUENCE</scope>
    <source>
        <strain evidence="4">PB745_02</strain>
        <tissue evidence="4">Gill</tissue>
    </source>
</reference>
<dbReference type="Pfam" id="PF13843">
    <property type="entry name" value="DDE_Tnp_1_7"/>
    <property type="match status" value="1"/>
</dbReference>
<protein>
    <recommendedName>
        <fullName evidence="2">PiggyBac transposable element-derived protein domain-containing protein</fullName>
    </recommendedName>
</protein>
<evidence type="ECO:0000313" key="5">
    <source>
        <dbReference type="EMBL" id="KAK4326972.1"/>
    </source>
</evidence>
<organism evidence="4 6">
    <name type="scientific">Petrolisthes manimaculis</name>
    <dbReference type="NCBI Taxonomy" id="1843537"/>
    <lineage>
        <taxon>Eukaryota</taxon>
        <taxon>Metazoa</taxon>
        <taxon>Ecdysozoa</taxon>
        <taxon>Arthropoda</taxon>
        <taxon>Crustacea</taxon>
        <taxon>Multicrustacea</taxon>
        <taxon>Malacostraca</taxon>
        <taxon>Eumalacostraca</taxon>
        <taxon>Eucarida</taxon>
        <taxon>Decapoda</taxon>
        <taxon>Pleocyemata</taxon>
        <taxon>Anomura</taxon>
        <taxon>Galatheoidea</taxon>
        <taxon>Porcellanidae</taxon>
        <taxon>Petrolisthes</taxon>
    </lineage>
</organism>
<feature type="region of interest" description="Disordered" evidence="1">
    <location>
        <begin position="42"/>
        <end position="70"/>
    </location>
</feature>
<dbReference type="EMBL" id="JAWZYT010000179">
    <property type="protein sequence ID" value="KAK4326972.1"/>
    <property type="molecule type" value="Genomic_DNA"/>
</dbReference>
<evidence type="ECO:0000313" key="3">
    <source>
        <dbReference type="EMBL" id="KAK4309193.1"/>
    </source>
</evidence>
<evidence type="ECO:0000259" key="2">
    <source>
        <dbReference type="Pfam" id="PF13843"/>
    </source>
</evidence>
<dbReference type="Proteomes" id="UP001292094">
    <property type="component" value="Unassembled WGS sequence"/>
</dbReference>
<dbReference type="EMBL" id="JAWZYT010001784">
    <property type="protein sequence ID" value="KAK4309193.1"/>
    <property type="molecule type" value="Genomic_DNA"/>
</dbReference>
<evidence type="ECO:0000313" key="4">
    <source>
        <dbReference type="EMBL" id="KAK4325313.1"/>
    </source>
</evidence>
<comment type="caution">
    <text evidence="4">The sequence shown here is derived from an EMBL/GenBank/DDBJ whole genome shotgun (WGS) entry which is preliminary data.</text>
</comment>
<feature type="compositionally biased region" description="Polar residues" evidence="1">
    <location>
        <begin position="46"/>
        <end position="64"/>
    </location>
</feature>
<dbReference type="PANTHER" id="PTHR46599">
    <property type="entry name" value="PIGGYBAC TRANSPOSABLE ELEMENT-DERIVED PROTEIN 4"/>
    <property type="match status" value="1"/>
</dbReference>
<dbReference type="EMBL" id="JAWZYT010000287">
    <property type="protein sequence ID" value="KAK4325313.1"/>
    <property type="molecule type" value="Genomic_DNA"/>
</dbReference>
<name>A0AAE1QFC4_9EUCA</name>
<evidence type="ECO:0000256" key="1">
    <source>
        <dbReference type="SAM" id="MobiDB-lite"/>
    </source>
</evidence>
<keyword evidence="6" id="KW-1185">Reference proteome</keyword>
<proteinExistence type="predicted"/>
<feature type="domain" description="PiggyBac transposable element-derived protein" evidence="2">
    <location>
        <begin position="116"/>
        <end position="196"/>
    </location>
</feature>
<dbReference type="InterPro" id="IPR029526">
    <property type="entry name" value="PGBD"/>
</dbReference>
<accession>A0AAE1QFC4</accession>
<evidence type="ECO:0000313" key="6">
    <source>
        <dbReference type="Proteomes" id="UP001292094"/>
    </source>
</evidence>
<gene>
    <name evidence="5" type="ORF">Pmani_002523</name>
    <name evidence="4" type="ORF">Pmani_004094</name>
    <name evidence="3" type="ORF">Pmani_019157</name>
</gene>